<reference evidence="1" key="1">
    <citation type="submission" date="2020-07" db="EMBL/GenBank/DDBJ databases">
        <title>Nitrate ammonifying Pseudomonas campi sp. nov. isolated from German agricultural grassland.</title>
        <authorList>
            <person name="Timsy T."/>
            <person name="Ulrich A."/>
            <person name="Spanner T."/>
            <person name="Foesel B."/>
            <person name="Kolb S."/>
            <person name="Horn M.A."/>
            <person name="Behrendt U."/>
        </authorList>
    </citation>
    <scope>NUCLEOTIDE SEQUENCE</scope>
    <source>
        <strain evidence="1">S1-A32-2</strain>
    </source>
</reference>
<dbReference type="EMBL" id="CP053697">
    <property type="protein sequence ID" value="QKE64770.1"/>
    <property type="molecule type" value="Genomic_DNA"/>
</dbReference>
<protein>
    <submittedName>
        <fullName evidence="1">Acyl carrier protein</fullName>
    </submittedName>
</protein>
<dbReference type="KEGG" id="pcam:HNE05_15905"/>
<name>A0A6M8FLA5_9GAMM</name>
<dbReference type="InterPro" id="IPR036736">
    <property type="entry name" value="ACP-like_sf"/>
</dbReference>
<dbReference type="Proteomes" id="UP000501379">
    <property type="component" value="Chromosome"/>
</dbReference>
<organism evidence="1 2">
    <name type="scientific">Aquipseudomonas campi</name>
    <dbReference type="NCBI Taxonomy" id="2731681"/>
    <lineage>
        <taxon>Bacteria</taxon>
        <taxon>Pseudomonadati</taxon>
        <taxon>Pseudomonadota</taxon>
        <taxon>Gammaproteobacteria</taxon>
        <taxon>Pseudomonadales</taxon>
        <taxon>Pseudomonadaceae</taxon>
        <taxon>Aquipseudomonas</taxon>
    </lineage>
</organism>
<dbReference type="RefSeq" id="WP_173209996.1">
    <property type="nucleotide sequence ID" value="NZ_CP053697.2"/>
</dbReference>
<dbReference type="Gene3D" id="1.10.1200.10">
    <property type="entry name" value="ACP-like"/>
    <property type="match status" value="1"/>
</dbReference>
<accession>A0A6M8FLA5</accession>
<proteinExistence type="predicted"/>
<keyword evidence="2" id="KW-1185">Reference proteome</keyword>
<evidence type="ECO:0000313" key="1">
    <source>
        <dbReference type="EMBL" id="QKE64770.1"/>
    </source>
</evidence>
<dbReference type="AlphaFoldDB" id="A0A6M8FLA5"/>
<gene>
    <name evidence="1" type="ORF">HNE05_15905</name>
</gene>
<dbReference type="SUPFAM" id="SSF47336">
    <property type="entry name" value="ACP-like"/>
    <property type="match status" value="1"/>
</dbReference>
<evidence type="ECO:0000313" key="2">
    <source>
        <dbReference type="Proteomes" id="UP000501379"/>
    </source>
</evidence>
<sequence>MDHTLLEQQLKQLLIRECDKEDDIDWQSIADDEPLFGSKSRIAMDSLDALQVSLALQQHYRVRIEGAKDGRKILGSIASIAAYIRSNTK</sequence>